<dbReference type="CDD" id="cd01324">
    <property type="entry name" value="cbb3_Oxidase_CcoQ"/>
    <property type="match status" value="1"/>
</dbReference>
<dbReference type="RefSeq" id="WP_162376986.1">
    <property type="nucleotide sequence ID" value="NZ_JBHTKN010000010.1"/>
</dbReference>
<sequence length="52" mass="5644">MIAGLFTAALLVLFIGGWIWAWSPKRKQAFDEAARLPLDDGDAGQQEKGNVA</sequence>
<evidence type="ECO:0000313" key="2">
    <source>
        <dbReference type="Proteomes" id="UP001597033"/>
    </source>
</evidence>
<evidence type="ECO:0000313" key="1">
    <source>
        <dbReference type="EMBL" id="MFD1043376.1"/>
    </source>
</evidence>
<comment type="caution">
    <text evidence="1">The sequence shown here is derived from an EMBL/GenBank/DDBJ whole genome shotgun (WGS) entry which is preliminary data.</text>
</comment>
<dbReference type="Proteomes" id="UP001597033">
    <property type="component" value="Unassembled WGS sequence"/>
</dbReference>
<gene>
    <name evidence="1" type="ORF">ACFQ2N_13570</name>
</gene>
<name>A0ABW3M0D2_9GAMM</name>
<proteinExistence type="predicted"/>
<organism evidence="1 2">
    <name type="scientific">Pseudoxanthomonas kaohsiungensis</name>
    <dbReference type="NCBI Taxonomy" id="283923"/>
    <lineage>
        <taxon>Bacteria</taxon>
        <taxon>Pseudomonadati</taxon>
        <taxon>Pseudomonadota</taxon>
        <taxon>Gammaproteobacteria</taxon>
        <taxon>Lysobacterales</taxon>
        <taxon>Lysobacteraceae</taxon>
        <taxon>Pseudoxanthomonas</taxon>
    </lineage>
</organism>
<dbReference type="EMBL" id="JBHTKN010000010">
    <property type="protein sequence ID" value="MFD1043376.1"/>
    <property type="molecule type" value="Genomic_DNA"/>
</dbReference>
<dbReference type="Pfam" id="PF05545">
    <property type="entry name" value="FixQ"/>
    <property type="match status" value="1"/>
</dbReference>
<keyword evidence="2" id="KW-1185">Reference proteome</keyword>
<reference evidence="2" key="1">
    <citation type="journal article" date="2019" name="Int. J. Syst. Evol. Microbiol.">
        <title>The Global Catalogue of Microorganisms (GCM) 10K type strain sequencing project: providing services to taxonomists for standard genome sequencing and annotation.</title>
        <authorList>
            <consortium name="The Broad Institute Genomics Platform"/>
            <consortium name="The Broad Institute Genome Sequencing Center for Infectious Disease"/>
            <person name="Wu L."/>
            <person name="Ma J."/>
        </authorList>
    </citation>
    <scope>NUCLEOTIDE SEQUENCE [LARGE SCALE GENOMIC DNA]</scope>
    <source>
        <strain evidence="2">CCUG 55854</strain>
    </source>
</reference>
<dbReference type="InterPro" id="IPR008621">
    <property type="entry name" value="Cbb3-typ_cyt_oxidase_comp"/>
</dbReference>
<accession>A0ABW3M0D2</accession>
<protein>
    <submittedName>
        <fullName evidence="1">Cbb3-type cytochrome oxidase subunit 3</fullName>
    </submittedName>
</protein>